<protein>
    <submittedName>
        <fullName evidence="4">Glycine-rich protein 1-like</fullName>
    </submittedName>
</protein>
<dbReference type="PANTHER" id="PTHR14307:SF0">
    <property type="entry name" value="SI:CH73-25F10.6"/>
    <property type="match status" value="1"/>
</dbReference>
<dbReference type="InterPro" id="IPR029073">
    <property type="entry name" value="DUF4661"/>
</dbReference>
<feature type="transmembrane region" description="Helical" evidence="2">
    <location>
        <begin position="165"/>
        <end position="184"/>
    </location>
</feature>
<dbReference type="KEGG" id="pmrn:116944977"/>
<name>A0AAJ7TE11_PETMA</name>
<proteinExistence type="predicted"/>
<feature type="compositionally biased region" description="Low complexity" evidence="1">
    <location>
        <begin position="1"/>
        <end position="28"/>
    </location>
</feature>
<keyword evidence="2" id="KW-0812">Transmembrane</keyword>
<dbReference type="RefSeq" id="XP_032814877.1">
    <property type="nucleotide sequence ID" value="XM_032958986.1"/>
</dbReference>
<gene>
    <name evidence="4" type="primary">LOC116944977</name>
</gene>
<keyword evidence="2" id="KW-0472">Membrane</keyword>
<feature type="transmembrane region" description="Helical" evidence="2">
    <location>
        <begin position="190"/>
        <end position="210"/>
    </location>
</feature>
<dbReference type="Proteomes" id="UP001318040">
    <property type="component" value="Chromosome 22"/>
</dbReference>
<feature type="transmembrane region" description="Helical" evidence="2">
    <location>
        <begin position="136"/>
        <end position="153"/>
    </location>
</feature>
<dbReference type="PANTHER" id="PTHR14307">
    <property type="entry name" value="C6ORF47 FAMILY MEMBER"/>
    <property type="match status" value="1"/>
</dbReference>
<evidence type="ECO:0000313" key="3">
    <source>
        <dbReference type="Proteomes" id="UP001318040"/>
    </source>
</evidence>
<organism evidence="3 4">
    <name type="scientific">Petromyzon marinus</name>
    <name type="common">Sea lamprey</name>
    <dbReference type="NCBI Taxonomy" id="7757"/>
    <lineage>
        <taxon>Eukaryota</taxon>
        <taxon>Metazoa</taxon>
        <taxon>Chordata</taxon>
        <taxon>Craniata</taxon>
        <taxon>Vertebrata</taxon>
        <taxon>Cyclostomata</taxon>
        <taxon>Hyperoartia</taxon>
        <taxon>Petromyzontiformes</taxon>
        <taxon>Petromyzontidae</taxon>
        <taxon>Petromyzon</taxon>
    </lineage>
</organism>
<dbReference type="AlphaFoldDB" id="A0AAJ7TE11"/>
<evidence type="ECO:0000256" key="2">
    <source>
        <dbReference type="SAM" id="Phobius"/>
    </source>
</evidence>
<keyword evidence="2" id="KW-1133">Transmembrane helix</keyword>
<evidence type="ECO:0000256" key="1">
    <source>
        <dbReference type="SAM" id="MobiDB-lite"/>
    </source>
</evidence>
<dbReference type="Pfam" id="PF15576">
    <property type="entry name" value="DUF4661"/>
    <property type="match status" value="1"/>
</dbReference>
<sequence length="215" mass="21509">MDIKTAAAAQSGAAGATSAGAAGRASGDGSHRPSATDAGDPTAAPAGESDVGPPGAAAAAAAPTTAGVGGGVAADGAHGGQKLTCPAAETSAGSTAKAKRRTFYLGDRMRVASTAKGGPDHGYDICFNFLRHSFDTLLLFFLGLCSPALRVILDVLGLGGGVLKYGLYGMAIFLVSVYGLSFVFTLMRTYIVETSIVFAVLQCLVLAVSLRNSDC</sequence>
<reference evidence="4" key="1">
    <citation type="submission" date="2025-08" db="UniProtKB">
        <authorList>
            <consortium name="RefSeq"/>
        </authorList>
    </citation>
    <scope>IDENTIFICATION</scope>
    <source>
        <tissue evidence="4">Sperm</tissue>
    </source>
</reference>
<keyword evidence="3" id="KW-1185">Reference proteome</keyword>
<feature type="region of interest" description="Disordered" evidence="1">
    <location>
        <begin position="1"/>
        <end position="62"/>
    </location>
</feature>
<feature type="compositionally biased region" description="Low complexity" evidence="1">
    <location>
        <begin position="35"/>
        <end position="62"/>
    </location>
</feature>
<evidence type="ECO:0000313" key="4">
    <source>
        <dbReference type="RefSeq" id="XP_032814877.1"/>
    </source>
</evidence>
<accession>A0AAJ7TE11</accession>